<name>A0A2T2P944_CORCC</name>
<evidence type="ECO:0000256" key="1">
    <source>
        <dbReference type="SAM" id="MobiDB-lite"/>
    </source>
</evidence>
<dbReference type="AlphaFoldDB" id="A0A2T2P944"/>
<reference evidence="2 3" key="1">
    <citation type="journal article" date="2018" name="Front. Microbiol.">
        <title>Genome-Wide Analysis of Corynespora cassiicola Leaf Fall Disease Putative Effectors.</title>
        <authorList>
            <person name="Lopez D."/>
            <person name="Ribeiro S."/>
            <person name="Label P."/>
            <person name="Fumanal B."/>
            <person name="Venisse J.S."/>
            <person name="Kohler A."/>
            <person name="de Oliveira R.R."/>
            <person name="Labutti K."/>
            <person name="Lipzen A."/>
            <person name="Lail K."/>
            <person name="Bauer D."/>
            <person name="Ohm R.A."/>
            <person name="Barry K.W."/>
            <person name="Spatafora J."/>
            <person name="Grigoriev I.V."/>
            <person name="Martin F.M."/>
            <person name="Pujade-Renaud V."/>
        </authorList>
    </citation>
    <scope>NUCLEOTIDE SEQUENCE [LARGE SCALE GENOMIC DNA]</scope>
    <source>
        <strain evidence="2 3">Philippines</strain>
    </source>
</reference>
<feature type="region of interest" description="Disordered" evidence="1">
    <location>
        <begin position="134"/>
        <end position="158"/>
    </location>
</feature>
<dbReference type="Proteomes" id="UP000240883">
    <property type="component" value="Unassembled WGS sequence"/>
</dbReference>
<evidence type="ECO:0000313" key="3">
    <source>
        <dbReference type="Proteomes" id="UP000240883"/>
    </source>
</evidence>
<accession>A0A2T2P944</accession>
<protein>
    <submittedName>
        <fullName evidence="2">Uncharacterized protein</fullName>
    </submittedName>
</protein>
<dbReference type="EMBL" id="KZ678128">
    <property type="protein sequence ID" value="PSN74157.1"/>
    <property type="molecule type" value="Genomic_DNA"/>
</dbReference>
<evidence type="ECO:0000313" key="2">
    <source>
        <dbReference type="EMBL" id="PSN74157.1"/>
    </source>
</evidence>
<sequence>MLDYILIVSSMPAFAGFCKGWPRNKNNPGDWIDESTNYVWNLAANKFNGDNNACRENQREPIYKDNAPMWKGKAGSTIRLMFGGNGHARGASVGGDPGKVSVYWAGKPETEITSTKEFTDENRIASSGFSEESFAFPEGVTKPDEGLVDKGNWQSVKL</sequence>
<gene>
    <name evidence="2" type="ORF">BS50DRAFT_567040</name>
</gene>
<organism evidence="2 3">
    <name type="scientific">Corynespora cassiicola Philippines</name>
    <dbReference type="NCBI Taxonomy" id="1448308"/>
    <lineage>
        <taxon>Eukaryota</taxon>
        <taxon>Fungi</taxon>
        <taxon>Dikarya</taxon>
        <taxon>Ascomycota</taxon>
        <taxon>Pezizomycotina</taxon>
        <taxon>Dothideomycetes</taxon>
        <taxon>Pleosporomycetidae</taxon>
        <taxon>Pleosporales</taxon>
        <taxon>Corynesporascaceae</taxon>
        <taxon>Corynespora</taxon>
    </lineage>
</organism>
<dbReference type="STRING" id="1448308.A0A2T2P944"/>
<keyword evidence="3" id="KW-1185">Reference proteome</keyword>
<proteinExistence type="predicted"/>
<dbReference type="OrthoDB" id="5276978at2759"/>